<dbReference type="InterPro" id="IPR005135">
    <property type="entry name" value="Endo/exonuclease/phosphatase"/>
</dbReference>
<evidence type="ECO:0000313" key="13">
    <source>
        <dbReference type="EMBL" id="PSR75543.1"/>
    </source>
</evidence>
<keyword evidence="4" id="KW-0540">Nuclease</keyword>
<dbReference type="GO" id="GO:0046872">
    <property type="term" value="F:metal ion binding"/>
    <property type="evidence" value="ECO:0007669"/>
    <property type="project" value="UniProtKB-KW"/>
</dbReference>
<evidence type="ECO:0000256" key="3">
    <source>
        <dbReference type="ARBA" id="ARBA00004322"/>
    </source>
</evidence>
<comment type="cofactor">
    <cofactor evidence="2">
        <name>Mg(2+)</name>
        <dbReference type="ChEBI" id="CHEBI:18420"/>
    </cofactor>
</comment>
<keyword evidence="9" id="KW-0234">DNA repair</keyword>
<keyword evidence="6" id="KW-0227">DNA damage</keyword>
<keyword evidence="14" id="KW-1185">Reference proteome</keyword>
<dbReference type="GO" id="GO:0003697">
    <property type="term" value="F:single-stranded DNA binding"/>
    <property type="evidence" value="ECO:0007669"/>
    <property type="project" value="TreeGrafter"/>
</dbReference>
<keyword evidence="10" id="KW-0539">Nucleus</keyword>
<feature type="region of interest" description="Disordered" evidence="11">
    <location>
        <begin position="40"/>
        <end position="68"/>
    </location>
</feature>
<gene>
    <name evidence="13" type="ORF">PHLCEN_2v9023</name>
</gene>
<dbReference type="AlphaFoldDB" id="A0A2R6NSK4"/>
<accession>A0A2R6NSK4</accession>
<evidence type="ECO:0000256" key="11">
    <source>
        <dbReference type="SAM" id="MobiDB-lite"/>
    </source>
</evidence>
<comment type="cofactor">
    <cofactor evidence="1">
        <name>Mn(2+)</name>
        <dbReference type="ChEBI" id="CHEBI:29035"/>
    </cofactor>
</comment>
<dbReference type="SUPFAM" id="SSF56219">
    <property type="entry name" value="DNase I-like"/>
    <property type="match status" value="1"/>
</dbReference>
<evidence type="ECO:0000256" key="7">
    <source>
        <dbReference type="ARBA" id="ARBA00022801"/>
    </source>
</evidence>
<dbReference type="Pfam" id="PF03372">
    <property type="entry name" value="Exo_endo_phos"/>
    <property type="match status" value="1"/>
</dbReference>
<dbReference type="InterPro" id="IPR051547">
    <property type="entry name" value="TDP2-like"/>
</dbReference>
<evidence type="ECO:0000256" key="8">
    <source>
        <dbReference type="ARBA" id="ARBA00022842"/>
    </source>
</evidence>
<proteinExistence type="predicted"/>
<feature type="domain" description="Endonuclease/exonuclease/phosphatase" evidence="12">
    <location>
        <begin position="78"/>
        <end position="334"/>
    </location>
</feature>
<dbReference type="PANTHER" id="PTHR15822:SF4">
    <property type="entry name" value="TYROSYL-DNA PHOSPHODIESTERASE 2"/>
    <property type="match status" value="1"/>
</dbReference>
<dbReference type="GO" id="GO:0004518">
    <property type="term" value="F:nuclease activity"/>
    <property type="evidence" value="ECO:0007669"/>
    <property type="project" value="UniProtKB-KW"/>
</dbReference>
<evidence type="ECO:0000256" key="6">
    <source>
        <dbReference type="ARBA" id="ARBA00022763"/>
    </source>
</evidence>
<sequence length="353" mass="38911">MDPENILKPLRVRHFSQKKQRWIHVKKSILTHIGQWAAGAGSSSSSGSSNPPSPTTLNPSSPVENNAKGPFPSSIQVLTWNIDFMQPNGKERTTVALNHIQCDVFRCQDGRRPDPCVILLQEIHPESLPAILEHDWVRNHFNMIPTKEDHWPQRAYGNVTMVSRTIPVLSAQLLAFGNSIMGRHVLLVDLRLGAQKANDREALSDKSDMPVTLRIANVHLESLPYGASTRPVQLAATATMLREKGIHAGIVGGDMNAISPGDGHIHEDAGLLDAWLDGDEDEKGFTWGYQPPSEFAAGRLDKIFYTSMAHCTVEVPQQVGVGLKTAHRQWVTDHYAPLAIKGIFEVAVPDSDD</sequence>
<feature type="compositionally biased region" description="Low complexity" evidence="11">
    <location>
        <begin position="41"/>
        <end position="62"/>
    </location>
</feature>
<evidence type="ECO:0000256" key="9">
    <source>
        <dbReference type="ARBA" id="ARBA00023204"/>
    </source>
</evidence>
<name>A0A2R6NSK4_9APHY</name>
<comment type="subcellular location">
    <subcellularLocation>
        <location evidence="3">Nucleus</location>
        <location evidence="3">PML body</location>
    </subcellularLocation>
</comment>
<evidence type="ECO:0000256" key="5">
    <source>
        <dbReference type="ARBA" id="ARBA00022723"/>
    </source>
</evidence>
<dbReference type="PANTHER" id="PTHR15822">
    <property type="entry name" value="TRAF AND TNF RECEPTOR-ASSOCIATED PROTEIN"/>
    <property type="match status" value="1"/>
</dbReference>
<protein>
    <recommendedName>
        <fullName evidence="12">Endonuclease/exonuclease/phosphatase domain-containing protein</fullName>
    </recommendedName>
</protein>
<dbReference type="GO" id="GO:0005737">
    <property type="term" value="C:cytoplasm"/>
    <property type="evidence" value="ECO:0007669"/>
    <property type="project" value="TreeGrafter"/>
</dbReference>
<evidence type="ECO:0000256" key="2">
    <source>
        <dbReference type="ARBA" id="ARBA00001946"/>
    </source>
</evidence>
<dbReference type="GO" id="GO:0006302">
    <property type="term" value="P:double-strand break repair"/>
    <property type="evidence" value="ECO:0007669"/>
    <property type="project" value="TreeGrafter"/>
</dbReference>
<evidence type="ECO:0000259" key="12">
    <source>
        <dbReference type="Pfam" id="PF03372"/>
    </source>
</evidence>
<evidence type="ECO:0000256" key="4">
    <source>
        <dbReference type="ARBA" id="ARBA00022722"/>
    </source>
</evidence>
<dbReference type="OrthoDB" id="9975959at2759"/>
<dbReference type="GO" id="GO:0070260">
    <property type="term" value="F:5'-tyrosyl-DNA phosphodiesterase activity"/>
    <property type="evidence" value="ECO:0007669"/>
    <property type="project" value="TreeGrafter"/>
</dbReference>
<reference evidence="13 14" key="1">
    <citation type="submission" date="2018-02" db="EMBL/GenBank/DDBJ databases">
        <title>Genome sequence of the basidiomycete white-rot fungus Phlebia centrifuga.</title>
        <authorList>
            <person name="Granchi Z."/>
            <person name="Peng M."/>
            <person name="de Vries R.P."/>
            <person name="Hilden K."/>
            <person name="Makela M.R."/>
            <person name="Grigoriev I."/>
            <person name="Riley R."/>
        </authorList>
    </citation>
    <scope>NUCLEOTIDE SEQUENCE [LARGE SCALE GENOMIC DNA]</scope>
    <source>
        <strain evidence="13 14">FBCC195</strain>
    </source>
</reference>
<evidence type="ECO:0000256" key="1">
    <source>
        <dbReference type="ARBA" id="ARBA00001936"/>
    </source>
</evidence>
<evidence type="ECO:0000313" key="14">
    <source>
        <dbReference type="Proteomes" id="UP000186601"/>
    </source>
</evidence>
<dbReference type="Gene3D" id="3.60.10.10">
    <property type="entry name" value="Endonuclease/exonuclease/phosphatase"/>
    <property type="match status" value="1"/>
</dbReference>
<keyword evidence="5" id="KW-0479">Metal-binding</keyword>
<dbReference type="EMBL" id="MLYV02000883">
    <property type="protein sequence ID" value="PSR75543.1"/>
    <property type="molecule type" value="Genomic_DNA"/>
</dbReference>
<comment type="caution">
    <text evidence="13">The sequence shown here is derived from an EMBL/GenBank/DDBJ whole genome shotgun (WGS) entry which is preliminary data.</text>
</comment>
<organism evidence="13 14">
    <name type="scientific">Hermanssonia centrifuga</name>
    <dbReference type="NCBI Taxonomy" id="98765"/>
    <lineage>
        <taxon>Eukaryota</taxon>
        <taxon>Fungi</taxon>
        <taxon>Dikarya</taxon>
        <taxon>Basidiomycota</taxon>
        <taxon>Agaricomycotina</taxon>
        <taxon>Agaricomycetes</taxon>
        <taxon>Polyporales</taxon>
        <taxon>Meruliaceae</taxon>
        <taxon>Hermanssonia</taxon>
    </lineage>
</organism>
<evidence type="ECO:0000256" key="10">
    <source>
        <dbReference type="ARBA" id="ARBA00023242"/>
    </source>
</evidence>
<dbReference type="Proteomes" id="UP000186601">
    <property type="component" value="Unassembled WGS sequence"/>
</dbReference>
<keyword evidence="7" id="KW-0378">Hydrolase</keyword>
<dbReference type="InterPro" id="IPR036691">
    <property type="entry name" value="Endo/exonu/phosph_ase_sf"/>
</dbReference>
<keyword evidence="8" id="KW-0460">Magnesium</keyword>
<dbReference type="CDD" id="cd09080">
    <property type="entry name" value="TDP2"/>
    <property type="match status" value="1"/>
</dbReference>